<evidence type="ECO:0000256" key="1">
    <source>
        <dbReference type="SAM" id="MobiDB-lite"/>
    </source>
</evidence>
<keyword evidence="2" id="KW-1133">Transmembrane helix</keyword>
<feature type="compositionally biased region" description="Basic residues" evidence="1">
    <location>
        <begin position="190"/>
        <end position="199"/>
    </location>
</feature>
<dbReference type="RefSeq" id="WP_191801816.1">
    <property type="nucleotide sequence ID" value="NZ_JACSQF010000004.1"/>
</dbReference>
<dbReference type="EMBL" id="JACSQF010000004">
    <property type="protein sequence ID" value="MBD7980225.1"/>
    <property type="molecule type" value="Genomic_DNA"/>
</dbReference>
<organism evidence="3 4">
    <name type="scientific">Oerskovia merdavium</name>
    <dbReference type="NCBI Taxonomy" id="2762227"/>
    <lineage>
        <taxon>Bacteria</taxon>
        <taxon>Bacillati</taxon>
        <taxon>Actinomycetota</taxon>
        <taxon>Actinomycetes</taxon>
        <taxon>Micrococcales</taxon>
        <taxon>Cellulomonadaceae</taxon>
        <taxon>Oerskovia</taxon>
    </lineage>
</organism>
<feature type="region of interest" description="Disordered" evidence="1">
    <location>
        <begin position="190"/>
        <end position="212"/>
    </location>
</feature>
<evidence type="ECO:0000313" key="3">
    <source>
        <dbReference type="EMBL" id="MBD7980225.1"/>
    </source>
</evidence>
<accession>A0ABR8TWU5</accession>
<dbReference type="Proteomes" id="UP000655570">
    <property type="component" value="Unassembled WGS sequence"/>
</dbReference>
<keyword evidence="2" id="KW-0812">Transmembrane</keyword>
<proteinExistence type="predicted"/>
<reference evidence="3 4" key="1">
    <citation type="submission" date="2020-08" db="EMBL/GenBank/DDBJ databases">
        <title>A Genomic Blueprint of the Chicken Gut Microbiome.</title>
        <authorList>
            <person name="Gilroy R."/>
            <person name="Ravi A."/>
            <person name="Getino M."/>
            <person name="Pursley I."/>
            <person name="Horton D.L."/>
            <person name="Alikhan N.-F."/>
            <person name="Baker D."/>
            <person name="Gharbi K."/>
            <person name="Hall N."/>
            <person name="Watson M."/>
            <person name="Adriaenssens E.M."/>
            <person name="Foster-Nyarko E."/>
            <person name="Jarju S."/>
            <person name="Secka A."/>
            <person name="Antonio M."/>
            <person name="Oren A."/>
            <person name="Chaudhuri R."/>
            <person name="La Ragione R.M."/>
            <person name="Hildebrand F."/>
            <person name="Pallen M.J."/>
        </authorList>
    </citation>
    <scope>NUCLEOTIDE SEQUENCE [LARGE SCALE GENOMIC DNA]</scope>
    <source>
        <strain evidence="3 4">Sa2CUA9</strain>
    </source>
</reference>
<feature type="transmembrane region" description="Helical" evidence="2">
    <location>
        <begin position="39"/>
        <end position="59"/>
    </location>
</feature>
<sequence length="212" mass="22732">MRPGRTRTERQDLEVSAWHVVHGIATLETTALRMRHATLVTLLLALGVVVTGASFAVLAGLGIDLDDVLTSVDGRGAPWWLVAPLVVVSVTVALAVGSRSRPYRISITAQHLSITDGGAFVHEQPLATLRSVVYRPGPASATFAVTGDAGTVSLLPRTVGSTRPTVLADLPPQVVEHLRNAGLVQRLRGKRARWTRRATPRADPGNDERPRI</sequence>
<keyword evidence="2" id="KW-0472">Membrane</keyword>
<comment type="caution">
    <text evidence="3">The sequence shown here is derived from an EMBL/GenBank/DDBJ whole genome shotgun (WGS) entry which is preliminary data.</text>
</comment>
<protein>
    <recommendedName>
        <fullName evidence="5">PH domain-containing protein</fullName>
    </recommendedName>
</protein>
<evidence type="ECO:0000256" key="2">
    <source>
        <dbReference type="SAM" id="Phobius"/>
    </source>
</evidence>
<gene>
    <name evidence="3" type="ORF">H9641_05760</name>
</gene>
<name>A0ABR8TWU5_9CELL</name>
<evidence type="ECO:0008006" key="5">
    <source>
        <dbReference type="Google" id="ProtNLM"/>
    </source>
</evidence>
<feature type="transmembrane region" description="Helical" evidence="2">
    <location>
        <begin position="79"/>
        <end position="97"/>
    </location>
</feature>
<keyword evidence="4" id="KW-1185">Reference proteome</keyword>
<evidence type="ECO:0000313" key="4">
    <source>
        <dbReference type="Proteomes" id="UP000655570"/>
    </source>
</evidence>